<proteinExistence type="inferred from homology"/>
<evidence type="ECO:0000256" key="6">
    <source>
        <dbReference type="ARBA" id="ARBA00047928"/>
    </source>
</evidence>
<dbReference type="OrthoDB" id="2019149at2759"/>
<dbReference type="AlphaFoldDB" id="A0A835ITH3"/>
<dbReference type="SUPFAM" id="SSF51126">
    <property type="entry name" value="Pectin lyase-like"/>
    <property type="match status" value="1"/>
</dbReference>
<keyword evidence="11" id="KW-1185">Reference proteome</keyword>
<reference evidence="10 11" key="1">
    <citation type="submission" date="2020-10" db="EMBL/GenBank/DDBJ databases">
        <title>The Coptis chinensis genome and diversification of protoberbering-type alkaloids.</title>
        <authorList>
            <person name="Wang B."/>
            <person name="Shu S."/>
            <person name="Song C."/>
            <person name="Liu Y."/>
        </authorList>
    </citation>
    <scope>NUCLEOTIDE SEQUENCE [LARGE SCALE GENOMIC DNA]</scope>
    <source>
        <strain evidence="10">HL-2020</strain>
        <tissue evidence="10">Leaf</tissue>
    </source>
</reference>
<dbReference type="InterPro" id="IPR011050">
    <property type="entry name" value="Pectin_lyase_fold/virulence"/>
</dbReference>
<comment type="pathway">
    <text evidence="1 8">Glycan metabolism; pectin degradation; 2-dehydro-3-deoxy-D-gluconate from pectin: step 1/5.</text>
</comment>
<keyword evidence="5 8" id="KW-0063">Aspartyl esterase</keyword>
<evidence type="ECO:0000256" key="7">
    <source>
        <dbReference type="PROSITE-ProRule" id="PRU10040"/>
    </source>
</evidence>
<dbReference type="EC" id="3.1.1.11" evidence="3 8"/>
<dbReference type="Proteomes" id="UP000631114">
    <property type="component" value="Unassembled WGS sequence"/>
</dbReference>
<feature type="domain" description="Pectinesterase catalytic" evidence="9">
    <location>
        <begin position="1"/>
        <end position="55"/>
    </location>
</feature>
<feature type="active site" evidence="7">
    <location>
        <position position="35"/>
    </location>
</feature>
<dbReference type="GO" id="GO:0045490">
    <property type="term" value="P:pectin catabolic process"/>
    <property type="evidence" value="ECO:0007669"/>
    <property type="project" value="UniProtKB-UniRule"/>
</dbReference>
<feature type="domain" description="Pectinesterase catalytic" evidence="9">
    <location>
        <begin position="62"/>
        <end position="137"/>
    </location>
</feature>
<comment type="caution">
    <text evidence="10">The sequence shown here is derived from an EMBL/GenBank/DDBJ whole genome shotgun (WGS) entry which is preliminary data.</text>
</comment>
<dbReference type="PANTHER" id="PTHR31321:SF120">
    <property type="entry name" value="PECTINESTERASE 52-RELATED"/>
    <property type="match status" value="1"/>
</dbReference>
<evidence type="ECO:0000256" key="1">
    <source>
        <dbReference type="ARBA" id="ARBA00005184"/>
    </source>
</evidence>
<organism evidence="10 11">
    <name type="scientific">Coptis chinensis</name>
    <dbReference type="NCBI Taxonomy" id="261450"/>
    <lineage>
        <taxon>Eukaryota</taxon>
        <taxon>Viridiplantae</taxon>
        <taxon>Streptophyta</taxon>
        <taxon>Embryophyta</taxon>
        <taxon>Tracheophyta</taxon>
        <taxon>Spermatophyta</taxon>
        <taxon>Magnoliopsida</taxon>
        <taxon>Ranunculales</taxon>
        <taxon>Ranunculaceae</taxon>
        <taxon>Coptidoideae</taxon>
        <taxon>Coptis</taxon>
    </lineage>
</organism>
<accession>A0A835ITH3</accession>
<sequence length="146" mass="16852">MSAFYDCRFYGMQDTLYDKEGRHYFKSCYIEGATDIIFGNGRSIYEDCSINVTAGNIRNPRRAWRRSSRVMFYKSHLSEVVIREGWYAWGFAGDEGTILYAEFNSTGIGSETAGRVKWEKVVSQKDADQLADINFIDQEGWLLNHL</sequence>
<evidence type="ECO:0000256" key="4">
    <source>
        <dbReference type="ARBA" id="ARBA00022801"/>
    </source>
</evidence>
<evidence type="ECO:0000259" key="9">
    <source>
        <dbReference type="Pfam" id="PF01095"/>
    </source>
</evidence>
<comment type="similarity">
    <text evidence="2">Belongs to the pectinesterase family.</text>
</comment>
<dbReference type="PANTHER" id="PTHR31321">
    <property type="entry name" value="ACYL-COA THIOESTER HYDROLASE YBHC-RELATED"/>
    <property type="match status" value="1"/>
</dbReference>
<evidence type="ECO:0000256" key="2">
    <source>
        <dbReference type="ARBA" id="ARBA00008891"/>
    </source>
</evidence>
<evidence type="ECO:0000256" key="3">
    <source>
        <dbReference type="ARBA" id="ARBA00013229"/>
    </source>
</evidence>
<dbReference type="GO" id="GO:0042545">
    <property type="term" value="P:cell wall modification"/>
    <property type="evidence" value="ECO:0007669"/>
    <property type="project" value="UniProtKB-UniRule"/>
</dbReference>
<evidence type="ECO:0000256" key="5">
    <source>
        <dbReference type="ARBA" id="ARBA00023085"/>
    </source>
</evidence>
<evidence type="ECO:0000313" key="10">
    <source>
        <dbReference type="EMBL" id="KAF9623099.1"/>
    </source>
</evidence>
<dbReference type="InterPro" id="IPR012334">
    <property type="entry name" value="Pectin_lyas_fold"/>
</dbReference>
<comment type="catalytic activity">
    <reaction evidence="6 8">
        <text>[(1-&gt;4)-alpha-D-galacturonosyl methyl ester](n) + n H2O = [(1-&gt;4)-alpha-D-galacturonosyl](n) + n methanol + n H(+)</text>
        <dbReference type="Rhea" id="RHEA:22380"/>
        <dbReference type="Rhea" id="RHEA-COMP:14570"/>
        <dbReference type="Rhea" id="RHEA-COMP:14573"/>
        <dbReference type="ChEBI" id="CHEBI:15377"/>
        <dbReference type="ChEBI" id="CHEBI:15378"/>
        <dbReference type="ChEBI" id="CHEBI:17790"/>
        <dbReference type="ChEBI" id="CHEBI:140522"/>
        <dbReference type="ChEBI" id="CHEBI:140523"/>
        <dbReference type="EC" id="3.1.1.11"/>
    </reaction>
</comment>
<dbReference type="PROSITE" id="PS00503">
    <property type="entry name" value="PECTINESTERASE_2"/>
    <property type="match status" value="1"/>
</dbReference>
<dbReference type="InterPro" id="IPR033131">
    <property type="entry name" value="Pectinesterase_Asp_AS"/>
</dbReference>
<evidence type="ECO:0000256" key="8">
    <source>
        <dbReference type="RuleBase" id="RU000589"/>
    </source>
</evidence>
<dbReference type="EMBL" id="JADFTS010000002">
    <property type="protein sequence ID" value="KAF9623099.1"/>
    <property type="molecule type" value="Genomic_DNA"/>
</dbReference>
<name>A0A835ITH3_9MAGN</name>
<evidence type="ECO:0000313" key="11">
    <source>
        <dbReference type="Proteomes" id="UP000631114"/>
    </source>
</evidence>
<dbReference type="Gene3D" id="2.160.20.10">
    <property type="entry name" value="Single-stranded right-handed beta-helix, Pectin lyase-like"/>
    <property type="match status" value="2"/>
</dbReference>
<keyword evidence="4 8" id="KW-0378">Hydrolase</keyword>
<gene>
    <name evidence="10" type="ORF">IFM89_036543</name>
</gene>
<dbReference type="Pfam" id="PF01095">
    <property type="entry name" value="Pectinesterase"/>
    <property type="match status" value="2"/>
</dbReference>
<dbReference type="InterPro" id="IPR000070">
    <property type="entry name" value="Pectinesterase_cat"/>
</dbReference>
<dbReference type="GO" id="GO:0030599">
    <property type="term" value="F:pectinesterase activity"/>
    <property type="evidence" value="ECO:0007669"/>
    <property type="project" value="UniProtKB-UniRule"/>
</dbReference>
<dbReference type="UniPathway" id="UPA00545">
    <property type="reaction ID" value="UER00823"/>
</dbReference>
<protein>
    <recommendedName>
        <fullName evidence="3 8">Pectinesterase</fullName>
        <ecNumber evidence="3 8">3.1.1.11</ecNumber>
    </recommendedName>
</protein>